<dbReference type="Pfam" id="PF01167">
    <property type="entry name" value="Tub"/>
    <property type="match status" value="1"/>
</dbReference>
<evidence type="ECO:0000313" key="5">
    <source>
        <dbReference type="Proteomes" id="UP000314294"/>
    </source>
</evidence>
<proteinExistence type="inferred from homology"/>
<evidence type="ECO:0000256" key="1">
    <source>
        <dbReference type="ARBA" id="ARBA00007129"/>
    </source>
</evidence>
<dbReference type="Gene3D" id="3.20.90.10">
    <property type="entry name" value="Tubby Protein, Chain A"/>
    <property type="match status" value="1"/>
</dbReference>
<protein>
    <recommendedName>
        <fullName evidence="2">Tubby-like protein</fullName>
    </recommendedName>
</protein>
<dbReference type="EMBL" id="SRLO01016635">
    <property type="protein sequence ID" value="TNN24031.1"/>
    <property type="molecule type" value="Genomic_DNA"/>
</dbReference>
<dbReference type="InterPro" id="IPR018066">
    <property type="entry name" value="Tubby_C_CS"/>
</dbReference>
<evidence type="ECO:0000259" key="3">
    <source>
        <dbReference type="Pfam" id="PF01167"/>
    </source>
</evidence>
<dbReference type="PRINTS" id="PR01573">
    <property type="entry name" value="SUPERTUBBY"/>
</dbReference>
<dbReference type="OrthoDB" id="8775810at2759"/>
<keyword evidence="5" id="KW-1185">Reference proteome</keyword>
<name>A0A4Z2E5I2_9TELE</name>
<evidence type="ECO:0000313" key="4">
    <source>
        <dbReference type="EMBL" id="TNN24031.1"/>
    </source>
</evidence>
<dbReference type="InterPro" id="IPR025659">
    <property type="entry name" value="Tubby-like_C"/>
</dbReference>
<reference evidence="4 5" key="1">
    <citation type="submission" date="2019-03" db="EMBL/GenBank/DDBJ databases">
        <title>First draft genome of Liparis tanakae, snailfish: a comprehensive survey of snailfish specific genes.</title>
        <authorList>
            <person name="Kim W."/>
            <person name="Song I."/>
            <person name="Jeong J.-H."/>
            <person name="Kim D."/>
            <person name="Kim S."/>
            <person name="Ryu S."/>
            <person name="Song J.Y."/>
            <person name="Lee S.K."/>
        </authorList>
    </citation>
    <scope>NUCLEOTIDE SEQUENCE [LARGE SCALE GENOMIC DNA]</scope>
    <source>
        <tissue evidence="4">Muscle</tissue>
    </source>
</reference>
<dbReference type="PANTHER" id="PTHR16517">
    <property type="entry name" value="TUBBY-RELATED"/>
    <property type="match status" value="1"/>
</dbReference>
<gene>
    <name evidence="4" type="primary">TUB_2</name>
    <name evidence="4" type="ORF">EYF80_065846</name>
</gene>
<dbReference type="AlphaFoldDB" id="A0A4Z2E5I2"/>
<dbReference type="GO" id="GO:0061512">
    <property type="term" value="P:protein localization to cilium"/>
    <property type="evidence" value="ECO:0007669"/>
    <property type="project" value="TreeGrafter"/>
</dbReference>
<sequence length="122" mass="13703">MTVVIPGMLEDDRRVSIRPKHEAETLLARHAAGLTERLVALSNKSPSWNEQTQSYVLNFHGRVTQASVKNFQIIHPDNEDYIVMQFGRVAEDVFSMDYSFPLCALQAFAIALSSFDGKLACE</sequence>
<dbReference type="PANTHER" id="PTHR16517:SF111">
    <property type="entry name" value="SI:DKEY-220F10.4"/>
    <property type="match status" value="1"/>
</dbReference>
<dbReference type="PROSITE" id="PS01200">
    <property type="entry name" value="TUB_1"/>
    <property type="match status" value="1"/>
</dbReference>
<dbReference type="InterPro" id="IPR000007">
    <property type="entry name" value="Tubby_C"/>
</dbReference>
<dbReference type="Proteomes" id="UP000314294">
    <property type="component" value="Unassembled WGS sequence"/>
</dbReference>
<feature type="domain" description="Tubby C-terminal" evidence="3">
    <location>
        <begin position="1"/>
        <end position="116"/>
    </location>
</feature>
<organism evidence="4 5">
    <name type="scientific">Liparis tanakae</name>
    <name type="common">Tanaka's snailfish</name>
    <dbReference type="NCBI Taxonomy" id="230148"/>
    <lineage>
        <taxon>Eukaryota</taxon>
        <taxon>Metazoa</taxon>
        <taxon>Chordata</taxon>
        <taxon>Craniata</taxon>
        <taxon>Vertebrata</taxon>
        <taxon>Euteleostomi</taxon>
        <taxon>Actinopterygii</taxon>
        <taxon>Neopterygii</taxon>
        <taxon>Teleostei</taxon>
        <taxon>Neoteleostei</taxon>
        <taxon>Acanthomorphata</taxon>
        <taxon>Eupercaria</taxon>
        <taxon>Perciformes</taxon>
        <taxon>Cottioidei</taxon>
        <taxon>Cottales</taxon>
        <taxon>Liparidae</taxon>
        <taxon>Liparis</taxon>
    </lineage>
</organism>
<dbReference type="PROSITE" id="PS01201">
    <property type="entry name" value="TUB_2"/>
    <property type="match status" value="1"/>
</dbReference>
<comment type="caution">
    <text evidence="4">The sequence shown here is derived from an EMBL/GenBank/DDBJ whole genome shotgun (WGS) entry which is preliminary data.</text>
</comment>
<accession>A0A4Z2E5I2</accession>
<dbReference type="GO" id="GO:0005929">
    <property type="term" value="C:cilium"/>
    <property type="evidence" value="ECO:0007669"/>
    <property type="project" value="TreeGrafter"/>
</dbReference>
<evidence type="ECO:0000256" key="2">
    <source>
        <dbReference type="RuleBase" id="RU361125"/>
    </source>
</evidence>
<comment type="similarity">
    <text evidence="1 2">Belongs to the TUB family.</text>
</comment>
<dbReference type="SUPFAM" id="SSF54518">
    <property type="entry name" value="Tubby C-terminal domain-like"/>
    <property type="match status" value="1"/>
</dbReference>